<name>A0A1M4SIC2_VIBGA</name>
<gene>
    <name evidence="1" type="ORF">SAMN02745781_00076</name>
</gene>
<sequence length="52" mass="6024">MSNQAQTISISHTICIVVTSIRRVKSHRLLERIVCMDLRVGSRRTDAWNNEK</sequence>
<accession>A0A1M4SIC2</accession>
<dbReference type="EMBL" id="FQUH01000001">
    <property type="protein sequence ID" value="SHE31955.1"/>
    <property type="molecule type" value="Genomic_DNA"/>
</dbReference>
<evidence type="ECO:0000313" key="2">
    <source>
        <dbReference type="Proteomes" id="UP000184159"/>
    </source>
</evidence>
<keyword evidence="2" id="KW-1185">Reference proteome</keyword>
<dbReference type="AlphaFoldDB" id="A0A1M4SIC2"/>
<protein>
    <submittedName>
        <fullName evidence="1">Uncharacterized protein</fullName>
    </submittedName>
</protein>
<reference evidence="2" key="1">
    <citation type="submission" date="2016-11" db="EMBL/GenBank/DDBJ databases">
        <authorList>
            <person name="Varghese N."/>
            <person name="Submissions S."/>
        </authorList>
    </citation>
    <scope>NUCLEOTIDE SEQUENCE [LARGE SCALE GENOMIC DNA]</scope>
    <source>
        <strain evidence="2">DSM 21264</strain>
    </source>
</reference>
<dbReference type="Proteomes" id="UP000184159">
    <property type="component" value="Unassembled WGS sequence"/>
</dbReference>
<evidence type="ECO:0000313" key="1">
    <source>
        <dbReference type="EMBL" id="SHE31955.1"/>
    </source>
</evidence>
<proteinExistence type="predicted"/>
<organism evidence="1 2">
    <name type="scientific">Vibrio gazogenes DSM 21264 = NBRC 103151</name>
    <dbReference type="NCBI Taxonomy" id="1123492"/>
    <lineage>
        <taxon>Bacteria</taxon>
        <taxon>Pseudomonadati</taxon>
        <taxon>Pseudomonadota</taxon>
        <taxon>Gammaproteobacteria</taxon>
        <taxon>Vibrionales</taxon>
        <taxon>Vibrionaceae</taxon>
        <taxon>Vibrio</taxon>
    </lineage>
</organism>